<dbReference type="EMBL" id="DF238791">
    <property type="protein sequence ID" value="GAC95256.1"/>
    <property type="molecule type" value="Genomic_DNA"/>
</dbReference>
<keyword evidence="2" id="KW-1185">Reference proteome</keyword>
<evidence type="ECO:0000313" key="1">
    <source>
        <dbReference type="EMBL" id="GAC95256.1"/>
    </source>
</evidence>
<gene>
    <name evidence="1" type="ORF">PHSY_002831</name>
</gene>
<reference evidence="2" key="1">
    <citation type="journal article" date="2013" name="Genome Announc.">
        <title>Draft genome sequence of the basidiomycetous yeast-like fungus Pseudozyma hubeiensis SY62, which produces an abundant amount of the biosurfactant mannosylerythritol lipids.</title>
        <authorList>
            <person name="Konishi M."/>
            <person name="Hatada Y."/>
            <person name="Horiuchi J."/>
        </authorList>
    </citation>
    <scope>NUCLEOTIDE SEQUENCE [LARGE SCALE GENOMIC DNA]</scope>
    <source>
        <strain evidence="2">SY62</strain>
    </source>
</reference>
<dbReference type="AlphaFoldDB" id="R9P1W4"/>
<dbReference type="RefSeq" id="XP_012188843.1">
    <property type="nucleotide sequence ID" value="XM_012333453.1"/>
</dbReference>
<dbReference type="GeneID" id="24108122"/>
<dbReference type="HOGENOM" id="CLU_2414248_0_0_1"/>
<accession>R9P1W4</accession>
<proteinExistence type="predicted"/>
<name>R9P1W4_PSEHS</name>
<evidence type="ECO:0000313" key="2">
    <source>
        <dbReference type="Proteomes" id="UP000014071"/>
    </source>
</evidence>
<sequence>MERGCFAAREGSQFTIRSWSSFAIANAKAALDLPSAKLALPHADMWSLAPETNQKGIKGRIRSSGFFTARPCRQRKELLDDDHSRINETARA</sequence>
<dbReference type="Proteomes" id="UP000014071">
    <property type="component" value="Unassembled WGS sequence"/>
</dbReference>
<organism evidence="1 2">
    <name type="scientific">Pseudozyma hubeiensis (strain SY62)</name>
    <name type="common">Yeast</name>
    <dbReference type="NCBI Taxonomy" id="1305764"/>
    <lineage>
        <taxon>Eukaryota</taxon>
        <taxon>Fungi</taxon>
        <taxon>Dikarya</taxon>
        <taxon>Basidiomycota</taxon>
        <taxon>Ustilaginomycotina</taxon>
        <taxon>Ustilaginomycetes</taxon>
        <taxon>Ustilaginales</taxon>
        <taxon>Ustilaginaceae</taxon>
        <taxon>Pseudozyma</taxon>
    </lineage>
</organism>
<protein>
    <submittedName>
        <fullName evidence="1">Uncharacterized protein</fullName>
    </submittedName>
</protein>